<accession>A0AAX4P328</accession>
<sequence length="121" mass="13249">MADSSGEDAEVEHEGWSLARGSQPAGPEEDLELRFEEEWSRLSERLGVVREAMLSTVPIVTMALDVCKLKNETLSLRAMEALLAEVFGACHGGEDVMEEFASAAIESVHEFHEGRRSQAGT</sequence>
<dbReference type="AlphaFoldDB" id="A0AAX4P328"/>
<organism evidence="2 3">
    <name type="scientific">Chloropicon roscoffensis</name>
    <dbReference type="NCBI Taxonomy" id="1461544"/>
    <lineage>
        <taxon>Eukaryota</taxon>
        <taxon>Viridiplantae</taxon>
        <taxon>Chlorophyta</taxon>
        <taxon>Chloropicophyceae</taxon>
        <taxon>Chloropicales</taxon>
        <taxon>Chloropicaceae</taxon>
        <taxon>Chloropicon</taxon>
    </lineage>
</organism>
<evidence type="ECO:0000256" key="1">
    <source>
        <dbReference type="SAM" id="MobiDB-lite"/>
    </source>
</evidence>
<feature type="region of interest" description="Disordered" evidence="1">
    <location>
        <begin position="1"/>
        <end position="30"/>
    </location>
</feature>
<feature type="compositionally biased region" description="Acidic residues" evidence="1">
    <location>
        <begin position="1"/>
        <end position="11"/>
    </location>
</feature>
<keyword evidence="3" id="KW-1185">Reference proteome</keyword>
<evidence type="ECO:0000313" key="2">
    <source>
        <dbReference type="EMBL" id="WZN60140.1"/>
    </source>
</evidence>
<dbReference type="Proteomes" id="UP001472866">
    <property type="component" value="Chromosome 02"/>
</dbReference>
<gene>
    <name evidence="2" type="ORF">HKI87_02g16680</name>
</gene>
<protein>
    <submittedName>
        <fullName evidence="2">Uncharacterized protein</fullName>
    </submittedName>
</protein>
<dbReference type="EMBL" id="CP151502">
    <property type="protein sequence ID" value="WZN60140.1"/>
    <property type="molecule type" value="Genomic_DNA"/>
</dbReference>
<proteinExistence type="predicted"/>
<reference evidence="2 3" key="1">
    <citation type="submission" date="2024-03" db="EMBL/GenBank/DDBJ databases">
        <title>Complete genome sequence of the green alga Chloropicon roscoffensis RCC1871.</title>
        <authorList>
            <person name="Lemieux C."/>
            <person name="Pombert J.-F."/>
            <person name="Otis C."/>
            <person name="Turmel M."/>
        </authorList>
    </citation>
    <scope>NUCLEOTIDE SEQUENCE [LARGE SCALE GENOMIC DNA]</scope>
    <source>
        <strain evidence="2 3">RCC1871</strain>
    </source>
</reference>
<evidence type="ECO:0000313" key="3">
    <source>
        <dbReference type="Proteomes" id="UP001472866"/>
    </source>
</evidence>
<name>A0AAX4P328_9CHLO</name>